<sequence length="463" mass="47815">MRIAGGAVAVARRLAAAAPAWCWLDGDAAPAGEPGTSYLGIAAAVRTAERGREREFLAEVSPAAAGSDPAAEAGSAAAAETPEELCPEGGFWGGWVVALGYELGVALLGLTPAPDDAAPALALRLDVVLAVTGERGELRAESDGAIDAWLARHGAVLAPEPGTGQLSPAGAAQPSAARAARIPLRSPARWRRSDAHYATDVAACKRAIGDGDAYVLCLTDTAETAADPAPLQLYERLRERGAASRGGVIVTPERSLVSASPERFLSLRGGRLATHPIKGTRPRGSTPEADLRLAEELARDPKERAENLMIVDLMRNDLARVCAPGTVEVTGFLRVETHPHVHQLVSTVSGRLAPGRGVADAIAACFPGGSMTGAPKRRAVELLAAIESGPRGLYSGCFGWVDRSGDAELAMTIRGAELRRGRVLVGAGGGITADSDPAREVAEKRLKAAAILAAIAPQVAAQR</sequence>
<dbReference type="Proteomes" id="UP000291832">
    <property type="component" value="Unassembled WGS sequence"/>
</dbReference>
<comment type="caution">
    <text evidence="3">The sequence shown here is derived from an EMBL/GenBank/DDBJ whole genome shotgun (WGS) entry which is preliminary data.</text>
</comment>
<gene>
    <name evidence="3" type="ORF">EV139_2227</name>
</gene>
<dbReference type="EMBL" id="SHKI01000005">
    <property type="protein sequence ID" value="RZT64803.1"/>
    <property type="molecule type" value="Genomic_DNA"/>
</dbReference>
<dbReference type="SUPFAM" id="SSF56322">
    <property type="entry name" value="ADC synthase"/>
    <property type="match status" value="1"/>
</dbReference>
<dbReference type="PANTHER" id="PTHR11236:SF18">
    <property type="entry name" value="AMINODEOXYCHORISMATE SYNTHASE"/>
    <property type="match status" value="1"/>
</dbReference>
<dbReference type="PANTHER" id="PTHR11236">
    <property type="entry name" value="AMINOBENZOATE/ANTHRANILATE SYNTHASE"/>
    <property type="match status" value="1"/>
</dbReference>
<evidence type="ECO:0000256" key="1">
    <source>
        <dbReference type="SAM" id="MobiDB-lite"/>
    </source>
</evidence>
<dbReference type="AlphaFoldDB" id="A0A4Q7TVQ6"/>
<dbReference type="InterPro" id="IPR005801">
    <property type="entry name" value="ADC_synthase"/>
</dbReference>
<feature type="compositionally biased region" description="Low complexity" evidence="1">
    <location>
        <begin position="62"/>
        <end position="80"/>
    </location>
</feature>
<protein>
    <submittedName>
        <fullName evidence="3">Anthranilate synthase component 1</fullName>
    </submittedName>
</protein>
<feature type="domain" description="Chorismate-utilising enzyme C-terminal" evidence="2">
    <location>
        <begin position="194"/>
        <end position="447"/>
    </location>
</feature>
<dbReference type="PRINTS" id="PR00095">
    <property type="entry name" value="ANTSNTHASEI"/>
</dbReference>
<proteinExistence type="predicted"/>
<dbReference type="InterPro" id="IPR019999">
    <property type="entry name" value="Anth_synth_I-like"/>
</dbReference>
<feature type="region of interest" description="Disordered" evidence="1">
    <location>
        <begin position="60"/>
        <end position="82"/>
    </location>
</feature>
<evidence type="ECO:0000313" key="3">
    <source>
        <dbReference type="EMBL" id="RZT64803.1"/>
    </source>
</evidence>
<accession>A0A4Q7TVQ6</accession>
<keyword evidence="4" id="KW-1185">Reference proteome</keyword>
<dbReference type="GO" id="GO:0000162">
    <property type="term" value="P:L-tryptophan biosynthetic process"/>
    <property type="evidence" value="ECO:0007669"/>
    <property type="project" value="TreeGrafter"/>
</dbReference>
<dbReference type="GO" id="GO:0008153">
    <property type="term" value="P:4-aminobenzoate biosynthetic process"/>
    <property type="evidence" value="ECO:0007669"/>
    <property type="project" value="TreeGrafter"/>
</dbReference>
<dbReference type="GO" id="GO:0046820">
    <property type="term" value="F:4-amino-4-deoxychorismate synthase activity"/>
    <property type="evidence" value="ECO:0007669"/>
    <property type="project" value="TreeGrafter"/>
</dbReference>
<dbReference type="OrthoDB" id="3518032at2"/>
<dbReference type="GO" id="GO:0005737">
    <property type="term" value="C:cytoplasm"/>
    <property type="evidence" value="ECO:0007669"/>
    <property type="project" value="TreeGrafter"/>
</dbReference>
<evidence type="ECO:0000313" key="4">
    <source>
        <dbReference type="Proteomes" id="UP000291832"/>
    </source>
</evidence>
<reference evidence="3 4" key="1">
    <citation type="journal article" date="2015" name="Stand. Genomic Sci.">
        <title>Genomic Encyclopedia of Bacterial and Archaeal Type Strains, Phase III: the genomes of soil and plant-associated and newly described type strains.</title>
        <authorList>
            <person name="Whitman W.B."/>
            <person name="Woyke T."/>
            <person name="Klenk H.P."/>
            <person name="Zhou Y."/>
            <person name="Lilburn T.G."/>
            <person name="Beck B.J."/>
            <person name="De Vos P."/>
            <person name="Vandamme P."/>
            <person name="Eisen J.A."/>
            <person name="Garrity G."/>
            <person name="Hugenholtz P."/>
            <person name="Kyrpides N.C."/>
        </authorList>
    </citation>
    <scope>NUCLEOTIDE SEQUENCE [LARGE SCALE GENOMIC DNA]</scope>
    <source>
        <strain evidence="3 4">RF6</strain>
    </source>
</reference>
<evidence type="ECO:0000259" key="2">
    <source>
        <dbReference type="Pfam" id="PF00425"/>
    </source>
</evidence>
<organism evidence="3 4">
    <name type="scientific">Leucobacter luti</name>
    <dbReference type="NCBI Taxonomy" id="340320"/>
    <lineage>
        <taxon>Bacteria</taxon>
        <taxon>Bacillati</taxon>
        <taxon>Actinomycetota</taxon>
        <taxon>Actinomycetes</taxon>
        <taxon>Micrococcales</taxon>
        <taxon>Microbacteriaceae</taxon>
        <taxon>Leucobacter</taxon>
    </lineage>
</organism>
<name>A0A4Q7TVQ6_9MICO</name>
<dbReference type="Gene3D" id="3.60.120.10">
    <property type="entry name" value="Anthranilate synthase"/>
    <property type="match status" value="1"/>
</dbReference>
<dbReference type="Pfam" id="PF00425">
    <property type="entry name" value="Chorismate_bind"/>
    <property type="match status" value="1"/>
</dbReference>
<dbReference type="InterPro" id="IPR015890">
    <property type="entry name" value="Chorismate_C"/>
</dbReference>